<evidence type="ECO:0000256" key="3">
    <source>
        <dbReference type="ARBA" id="ARBA00023274"/>
    </source>
</evidence>
<keyword evidence="5" id="KW-1185">Reference proteome</keyword>
<gene>
    <name evidence="4" type="ORF">CSSPJE1EN1_LOCUS9847</name>
</gene>
<keyword evidence="3" id="KW-0687">Ribonucleoprotein</keyword>
<organism evidence="4 5">
    <name type="scientific">Sphagnum jensenii</name>
    <dbReference type="NCBI Taxonomy" id="128206"/>
    <lineage>
        <taxon>Eukaryota</taxon>
        <taxon>Viridiplantae</taxon>
        <taxon>Streptophyta</taxon>
        <taxon>Embryophyta</taxon>
        <taxon>Bryophyta</taxon>
        <taxon>Sphagnophytina</taxon>
        <taxon>Sphagnopsida</taxon>
        <taxon>Sphagnales</taxon>
        <taxon>Sphagnaceae</taxon>
        <taxon>Sphagnum</taxon>
    </lineage>
</organism>
<sequence>MAMALCTSMGALSLGASSSSTSLVRLSASSSGSSSSSSARCGLTSSFMAGRAVSSFSSSSFTGVALGPCTSFGLPVAQRCFLLKVRAGRPCLGCTKRSRSRKSRARVSGFRARLQTPTGRRVLKRRRVKGRKILVPAANPNSGKLA</sequence>
<reference evidence="4" key="1">
    <citation type="submission" date="2024-02" db="EMBL/GenBank/DDBJ databases">
        <authorList>
            <consortium name="ELIXIR-Norway"/>
            <consortium name="Elixir Norway"/>
        </authorList>
    </citation>
    <scope>NUCLEOTIDE SEQUENCE</scope>
</reference>
<dbReference type="InterPro" id="IPR000271">
    <property type="entry name" value="Ribosomal_bL34"/>
</dbReference>
<dbReference type="Pfam" id="PF00468">
    <property type="entry name" value="Ribosomal_L34"/>
    <property type="match status" value="1"/>
</dbReference>
<dbReference type="Proteomes" id="UP001497444">
    <property type="component" value="Chromosome 16"/>
</dbReference>
<proteinExistence type="inferred from homology"/>
<dbReference type="Gene3D" id="1.10.287.3980">
    <property type="match status" value="1"/>
</dbReference>
<keyword evidence="2" id="KW-0689">Ribosomal protein</keyword>
<evidence type="ECO:0000256" key="1">
    <source>
        <dbReference type="ARBA" id="ARBA00010111"/>
    </source>
</evidence>
<accession>A0ABP0WC22</accession>
<evidence type="ECO:0008006" key="6">
    <source>
        <dbReference type="Google" id="ProtNLM"/>
    </source>
</evidence>
<dbReference type="EMBL" id="OZ020111">
    <property type="protein sequence ID" value="CAK9264369.1"/>
    <property type="molecule type" value="Genomic_DNA"/>
</dbReference>
<evidence type="ECO:0000313" key="5">
    <source>
        <dbReference type="Proteomes" id="UP001497444"/>
    </source>
</evidence>
<dbReference type="HAMAP" id="MF_00391">
    <property type="entry name" value="Ribosomal_bL34"/>
    <property type="match status" value="1"/>
</dbReference>
<name>A0ABP0WC22_9BRYO</name>
<protein>
    <recommendedName>
        <fullName evidence="6">50S ribosomal protein L34, chloroplastic</fullName>
    </recommendedName>
</protein>
<comment type="similarity">
    <text evidence="1">Belongs to the bacterial ribosomal protein bL34 family.</text>
</comment>
<evidence type="ECO:0000313" key="4">
    <source>
        <dbReference type="EMBL" id="CAK9264369.1"/>
    </source>
</evidence>
<evidence type="ECO:0000256" key="2">
    <source>
        <dbReference type="ARBA" id="ARBA00022980"/>
    </source>
</evidence>